<evidence type="ECO:0000256" key="1">
    <source>
        <dbReference type="ARBA" id="ARBA00022723"/>
    </source>
</evidence>
<dbReference type="PANTHER" id="PTHR46124">
    <property type="entry name" value="D-AMINOACYL-TRNA DEACYLASE"/>
    <property type="match status" value="1"/>
</dbReference>
<keyword evidence="1" id="KW-0479">Metal-binding</keyword>
<dbReference type="GO" id="GO:0046872">
    <property type="term" value="F:metal ion binding"/>
    <property type="evidence" value="ECO:0007669"/>
    <property type="project" value="UniProtKB-KW"/>
</dbReference>
<dbReference type="EC" id="3.1.21.-" evidence="3"/>
<accession>A0A485M046</accession>
<gene>
    <name evidence="3" type="primary">ycfH</name>
    <name evidence="3" type="ORF">SCFA_370008</name>
</gene>
<dbReference type="Pfam" id="PF01026">
    <property type="entry name" value="TatD_DNase"/>
    <property type="match status" value="1"/>
</dbReference>
<dbReference type="AlphaFoldDB" id="A0A485M046"/>
<sequence length="260" mass="29039">MNLVDSHNHLHFNDFRQDRSKVMDRARQAGVKAMLLVGIDPDDTRRALATAETGDGLFASVGIHPQMAGVFSSEDVLALEPLTQNDKIVAVGETGFDLYRTPDTENRQKELFRAHVELARTCSLPLIIHDRDAHRHTLDLLDEENAWSLGGVFHCFSGDADMAEYIVGKGFFLSVPGVLTYKNAAVLRDAVKVCPLEALLVETDAPYLAPVPYRGKRNEPSFLIETIRELAAIRKIDAERMAEITTENFFRLFTRANRSG</sequence>
<dbReference type="GO" id="GO:0016788">
    <property type="term" value="F:hydrolase activity, acting on ester bonds"/>
    <property type="evidence" value="ECO:0007669"/>
    <property type="project" value="InterPro"/>
</dbReference>
<dbReference type="EMBL" id="CAADRM010000100">
    <property type="protein sequence ID" value="VFU14955.1"/>
    <property type="molecule type" value="Genomic_DNA"/>
</dbReference>
<dbReference type="InterPro" id="IPR001130">
    <property type="entry name" value="TatD-like"/>
</dbReference>
<proteinExistence type="predicted"/>
<evidence type="ECO:0000313" key="3">
    <source>
        <dbReference type="EMBL" id="VFU14955.1"/>
    </source>
</evidence>
<evidence type="ECO:0000256" key="2">
    <source>
        <dbReference type="ARBA" id="ARBA00022801"/>
    </source>
</evidence>
<dbReference type="FunFam" id="3.20.20.140:FF:000005">
    <property type="entry name" value="TatD family hydrolase"/>
    <property type="match status" value="1"/>
</dbReference>
<dbReference type="InterPro" id="IPR032466">
    <property type="entry name" value="Metal_Hydrolase"/>
</dbReference>
<dbReference type="PIRSF" id="PIRSF005902">
    <property type="entry name" value="DNase_TatD"/>
    <property type="match status" value="1"/>
</dbReference>
<name>A0A485M046_9ZZZZ</name>
<dbReference type="CDD" id="cd01310">
    <property type="entry name" value="TatD_DNAse"/>
    <property type="match status" value="1"/>
</dbReference>
<dbReference type="GO" id="GO:0004536">
    <property type="term" value="F:DNA nuclease activity"/>
    <property type="evidence" value="ECO:0007669"/>
    <property type="project" value="InterPro"/>
</dbReference>
<dbReference type="SUPFAM" id="SSF51556">
    <property type="entry name" value="Metallo-dependent hydrolases"/>
    <property type="match status" value="1"/>
</dbReference>
<keyword evidence="2 3" id="KW-0378">Hydrolase</keyword>
<dbReference type="GO" id="GO:0005829">
    <property type="term" value="C:cytosol"/>
    <property type="evidence" value="ECO:0007669"/>
    <property type="project" value="TreeGrafter"/>
</dbReference>
<dbReference type="PANTHER" id="PTHR46124:SF2">
    <property type="entry name" value="D-AMINOACYL-TRNA DEACYLASE"/>
    <property type="match status" value="1"/>
</dbReference>
<dbReference type="NCBIfam" id="TIGR00010">
    <property type="entry name" value="YchF/TatD family DNA exonuclease"/>
    <property type="match status" value="1"/>
</dbReference>
<organism evidence="3">
    <name type="scientific">anaerobic digester metagenome</name>
    <dbReference type="NCBI Taxonomy" id="1263854"/>
    <lineage>
        <taxon>unclassified sequences</taxon>
        <taxon>metagenomes</taxon>
        <taxon>ecological metagenomes</taxon>
    </lineage>
</organism>
<dbReference type="InterPro" id="IPR015991">
    <property type="entry name" value="TatD/YcfH-like"/>
</dbReference>
<reference evidence="3" key="1">
    <citation type="submission" date="2019-03" db="EMBL/GenBank/DDBJ databases">
        <authorList>
            <person name="Hao L."/>
        </authorList>
    </citation>
    <scope>NUCLEOTIDE SEQUENCE</scope>
</reference>
<protein>
    <submittedName>
        <fullName evidence="3">Putative deoxyribonuclease YcfH</fullName>
        <ecNumber evidence="3">3.1.21.-</ecNumber>
    </submittedName>
</protein>
<dbReference type="Gene3D" id="3.20.20.140">
    <property type="entry name" value="Metal-dependent hydrolases"/>
    <property type="match status" value="1"/>
</dbReference>